<evidence type="ECO:0000256" key="3">
    <source>
        <dbReference type="ARBA" id="ARBA00012374"/>
    </source>
</evidence>
<evidence type="ECO:0000256" key="2">
    <source>
        <dbReference type="ARBA" id="ARBA00010621"/>
    </source>
</evidence>
<dbReference type="HOGENOM" id="CLU_060296_1_0_6"/>
<dbReference type="KEGG" id="mvs:MVIS_0497"/>
<evidence type="ECO:0000256" key="9">
    <source>
        <dbReference type="ARBA" id="ARBA00023136"/>
    </source>
</evidence>
<organism evidence="16 18">
    <name type="scientific">Moritella viscosa</name>
    <dbReference type="NCBI Taxonomy" id="80854"/>
    <lineage>
        <taxon>Bacteria</taxon>
        <taxon>Pseudomonadati</taxon>
        <taxon>Pseudomonadota</taxon>
        <taxon>Gammaproteobacteria</taxon>
        <taxon>Alteromonadales</taxon>
        <taxon>Moritellaceae</taxon>
        <taxon>Moritella</taxon>
    </lineage>
</organism>
<dbReference type="GO" id="GO:0071555">
    <property type="term" value="P:cell wall organization"/>
    <property type="evidence" value="ECO:0007669"/>
    <property type="project" value="UniProtKB-KW"/>
</dbReference>
<comment type="subcellular location">
    <subcellularLocation>
        <location evidence="1 14">Cell membrane</location>
        <topology evidence="1 14">Multi-pass membrane protein</topology>
    </subcellularLocation>
</comment>
<dbReference type="RefSeq" id="WP_045108950.1">
    <property type="nucleotide sequence ID" value="NZ_CAWQZC010000077.1"/>
</dbReference>
<proteinExistence type="inferred from homology"/>
<feature type="transmembrane region" description="Helical" evidence="14">
    <location>
        <begin position="231"/>
        <end position="253"/>
    </location>
</feature>
<evidence type="ECO:0000256" key="11">
    <source>
        <dbReference type="ARBA" id="ARBA00032707"/>
    </source>
</evidence>
<comment type="function">
    <text evidence="14">Catalyzes the dephosphorylation of undecaprenyl diphosphate (UPP). Confers resistance to bacitracin.</text>
</comment>
<dbReference type="GO" id="GO:0046677">
    <property type="term" value="P:response to antibiotic"/>
    <property type="evidence" value="ECO:0007669"/>
    <property type="project" value="UniProtKB-UniRule"/>
</dbReference>
<keyword evidence="7 14" id="KW-0378">Hydrolase</keyword>
<dbReference type="EMBL" id="FPLJ01000006">
    <property type="protein sequence ID" value="SGY82277.1"/>
    <property type="molecule type" value="Genomic_DNA"/>
</dbReference>
<dbReference type="NCBIfam" id="NF001393">
    <property type="entry name" value="PRK00281.2-4"/>
    <property type="match status" value="1"/>
</dbReference>
<reference evidence="16 18" key="2">
    <citation type="submission" date="2016-11" db="EMBL/GenBank/DDBJ databases">
        <authorList>
            <person name="Jaros S."/>
            <person name="Januszkiewicz K."/>
            <person name="Wedrychowicz H."/>
        </authorList>
    </citation>
    <scope>NUCLEOTIDE SEQUENCE [LARGE SCALE GENOMIC DNA]</scope>
    <source>
        <strain evidence="16">NVI 5450</strain>
    </source>
</reference>
<dbReference type="OrthoDB" id="9808289at2"/>
<reference evidence="15 17" key="1">
    <citation type="submission" date="2016-11" db="EMBL/GenBank/DDBJ databases">
        <authorList>
            <person name="Klemetsen T."/>
        </authorList>
    </citation>
    <scope>NUCLEOTIDE SEQUENCE [LARGE SCALE GENOMIC DNA]</scope>
    <source>
        <strain evidence="15">MT 2528</strain>
    </source>
</reference>
<dbReference type="EC" id="3.6.1.27" evidence="3 14"/>
<keyword evidence="17" id="KW-1185">Reference proteome</keyword>
<keyword evidence="14" id="KW-0961">Cell wall biogenesis/degradation</keyword>
<feature type="transmembrane region" description="Helical" evidence="14">
    <location>
        <begin position="109"/>
        <end position="131"/>
    </location>
</feature>
<dbReference type="GO" id="GO:0008360">
    <property type="term" value="P:regulation of cell shape"/>
    <property type="evidence" value="ECO:0007669"/>
    <property type="project" value="UniProtKB-KW"/>
</dbReference>
<dbReference type="NCBIfam" id="TIGR00753">
    <property type="entry name" value="undec_PP_bacA"/>
    <property type="match status" value="1"/>
</dbReference>
<dbReference type="PATRIC" id="fig|80854.5.peg.525"/>
<feature type="transmembrane region" description="Helical" evidence="14">
    <location>
        <begin position="189"/>
        <end position="211"/>
    </location>
</feature>
<evidence type="ECO:0000256" key="10">
    <source>
        <dbReference type="ARBA" id="ARBA00023251"/>
    </source>
</evidence>
<keyword evidence="6 14" id="KW-0812">Transmembrane</keyword>
<feature type="transmembrane region" description="Helical" evidence="14">
    <location>
        <begin position="151"/>
        <end position="177"/>
    </location>
</feature>
<evidence type="ECO:0000256" key="8">
    <source>
        <dbReference type="ARBA" id="ARBA00022989"/>
    </source>
</evidence>
<evidence type="ECO:0000313" key="18">
    <source>
        <dbReference type="Proteomes" id="UP000183794"/>
    </source>
</evidence>
<dbReference type="GO" id="GO:0005886">
    <property type="term" value="C:plasma membrane"/>
    <property type="evidence" value="ECO:0007669"/>
    <property type="project" value="UniProtKB-SubCell"/>
</dbReference>
<feature type="transmembrane region" description="Helical" evidence="14">
    <location>
        <begin position="260"/>
        <end position="280"/>
    </location>
</feature>
<dbReference type="Pfam" id="PF02673">
    <property type="entry name" value="BacA"/>
    <property type="match status" value="1"/>
</dbReference>
<evidence type="ECO:0000313" key="16">
    <source>
        <dbReference type="EMBL" id="SGY82749.1"/>
    </source>
</evidence>
<dbReference type="EMBL" id="FPLD01000005">
    <property type="protein sequence ID" value="SGY82749.1"/>
    <property type="molecule type" value="Genomic_DNA"/>
</dbReference>
<evidence type="ECO:0000256" key="7">
    <source>
        <dbReference type="ARBA" id="ARBA00022801"/>
    </source>
</evidence>
<evidence type="ECO:0000256" key="14">
    <source>
        <dbReference type="HAMAP-Rule" id="MF_01006"/>
    </source>
</evidence>
<protein>
    <recommendedName>
        <fullName evidence="4 14">Undecaprenyl-diphosphatase</fullName>
        <ecNumber evidence="3 14">3.6.1.27</ecNumber>
    </recommendedName>
    <alternativeName>
        <fullName evidence="12 14">Bacitracin resistance protein</fullName>
    </alternativeName>
    <alternativeName>
        <fullName evidence="11 14">Undecaprenyl pyrophosphate phosphatase</fullName>
    </alternativeName>
</protein>
<dbReference type="InterPro" id="IPR003824">
    <property type="entry name" value="UppP"/>
</dbReference>
<evidence type="ECO:0000256" key="1">
    <source>
        <dbReference type="ARBA" id="ARBA00004651"/>
    </source>
</evidence>
<keyword evidence="10 14" id="KW-0046">Antibiotic resistance</keyword>
<evidence type="ECO:0000256" key="13">
    <source>
        <dbReference type="ARBA" id="ARBA00047594"/>
    </source>
</evidence>
<keyword evidence="5 14" id="KW-1003">Cell membrane</keyword>
<dbReference type="GO" id="GO:0009252">
    <property type="term" value="P:peptidoglycan biosynthetic process"/>
    <property type="evidence" value="ECO:0007669"/>
    <property type="project" value="UniProtKB-KW"/>
</dbReference>
<comment type="catalytic activity">
    <reaction evidence="13 14">
        <text>di-trans,octa-cis-undecaprenyl diphosphate + H2O = di-trans,octa-cis-undecaprenyl phosphate + phosphate + H(+)</text>
        <dbReference type="Rhea" id="RHEA:28094"/>
        <dbReference type="ChEBI" id="CHEBI:15377"/>
        <dbReference type="ChEBI" id="CHEBI:15378"/>
        <dbReference type="ChEBI" id="CHEBI:43474"/>
        <dbReference type="ChEBI" id="CHEBI:58405"/>
        <dbReference type="ChEBI" id="CHEBI:60392"/>
        <dbReference type="EC" id="3.6.1.27"/>
    </reaction>
</comment>
<dbReference type="GO" id="GO:0050380">
    <property type="term" value="F:undecaprenyl-diphosphatase activity"/>
    <property type="evidence" value="ECO:0007669"/>
    <property type="project" value="UniProtKB-UniRule"/>
</dbReference>
<dbReference type="Proteomes" id="UP000182660">
    <property type="component" value="Unassembled WGS sequence"/>
</dbReference>
<dbReference type="Proteomes" id="UP000183794">
    <property type="component" value="Unassembled WGS sequence"/>
</dbReference>
<dbReference type="AlphaFoldDB" id="A0A090ID34"/>
<name>A0A090ID34_9GAMM</name>
<comment type="miscellaneous">
    <text evidence="14">Bacitracin is thought to be involved in the inhibition of peptidoglycan synthesis by sequestering undecaprenyl diphosphate, thereby reducing the pool of lipid carrier available.</text>
</comment>
<keyword evidence="9 14" id="KW-0472">Membrane</keyword>
<keyword evidence="14" id="KW-0573">Peptidoglycan synthesis</keyword>
<dbReference type="PANTHER" id="PTHR30622:SF4">
    <property type="entry name" value="UNDECAPRENYL-DIPHOSPHATASE"/>
    <property type="match status" value="1"/>
</dbReference>
<feature type="transmembrane region" description="Helical" evidence="14">
    <location>
        <begin position="6"/>
        <end position="29"/>
    </location>
</feature>
<evidence type="ECO:0000313" key="15">
    <source>
        <dbReference type="EMBL" id="SGY82277.1"/>
    </source>
</evidence>
<evidence type="ECO:0000256" key="4">
    <source>
        <dbReference type="ARBA" id="ARBA00021581"/>
    </source>
</evidence>
<evidence type="ECO:0000256" key="5">
    <source>
        <dbReference type="ARBA" id="ARBA00022475"/>
    </source>
</evidence>
<keyword evidence="8 14" id="KW-1133">Transmembrane helix</keyword>
<dbReference type="STRING" id="80854.MVIS_0497"/>
<evidence type="ECO:0000313" key="17">
    <source>
        <dbReference type="Proteomes" id="UP000182660"/>
    </source>
</evidence>
<sequence length="284" mass="30929">MSTLEVIVLALIQGLTEFLPVSSSAHLILPSQLLGWEDQGLAFDVAVHIGTLLAVLIYFRDEVGTMAVAWVRSLFKQEHTKDSQLAWCILLATIPAALFGFFGKDLIELYLRSTTVIATTTIIFGLLLWWADANATQIKDEYKTGWKGALIIGFAQMLALVPGTSRSGVTITAGLMLGLSRSAAARFSFLMSIPIIAMAGGYLTLKLVLHGDVVETLQAGEIMTTVRAVDWFAMGLGVVVSFFSAIACIHVFLKVLEKLGMFPFVIYRLLLGAGLFYLIYTQGL</sequence>
<accession>A0A090ID34</accession>
<comment type="similarity">
    <text evidence="2 14">Belongs to the UppP family.</text>
</comment>
<feature type="transmembrane region" description="Helical" evidence="14">
    <location>
        <begin position="84"/>
        <end position="102"/>
    </location>
</feature>
<gene>
    <name evidence="14" type="primary">uppP</name>
    <name evidence="15" type="ORF">MT2528_0214</name>
    <name evidence="16" type="ORF">NVI5450_0199</name>
</gene>
<evidence type="ECO:0000256" key="6">
    <source>
        <dbReference type="ARBA" id="ARBA00022692"/>
    </source>
</evidence>
<evidence type="ECO:0000256" key="12">
    <source>
        <dbReference type="ARBA" id="ARBA00032932"/>
    </source>
</evidence>
<dbReference type="PANTHER" id="PTHR30622">
    <property type="entry name" value="UNDECAPRENYL-DIPHOSPHATASE"/>
    <property type="match status" value="1"/>
</dbReference>
<dbReference type="HAMAP" id="MF_01006">
    <property type="entry name" value="Undec_diphosphatase"/>
    <property type="match status" value="1"/>
</dbReference>
<keyword evidence="14" id="KW-0133">Cell shape</keyword>
<dbReference type="GeneID" id="61293950"/>